<evidence type="ECO:0000313" key="2">
    <source>
        <dbReference type="Proteomes" id="UP001308005"/>
    </source>
</evidence>
<dbReference type="SUPFAM" id="SSF47598">
    <property type="entry name" value="Ribbon-helix-helix"/>
    <property type="match status" value="1"/>
</dbReference>
<reference evidence="2" key="1">
    <citation type="submission" date="2023-07" db="EMBL/GenBank/DDBJ databases">
        <title>The carbon used by Thiothrix.</title>
        <authorList>
            <person name="Chen L."/>
        </authorList>
    </citation>
    <scope>NUCLEOTIDE SEQUENCE [LARGE SCALE GENOMIC DNA]</scope>
</reference>
<sequence length="53" mass="5979">MSAAQAKPYPVRLDPDLSQWVKAQAKAGDRSINAQINRLIRESKEAAETRNRK</sequence>
<dbReference type="RefSeq" id="WP_324693852.1">
    <property type="nucleotide sequence ID" value="NZ_JAYMYJ010000046.1"/>
</dbReference>
<evidence type="ECO:0008006" key="3">
    <source>
        <dbReference type="Google" id="ProtNLM"/>
    </source>
</evidence>
<comment type="caution">
    <text evidence="1">The sequence shown here is derived from an EMBL/GenBank/DDBJ whole genome shotgun (WGS) entry which is preliminary data.</text>
</comment>
<organism evidence="1 2">
    <name type="scientific">Candidatus Thiothrix phosphatis</name>
    <dbReference type="NCBI Taxonomy" id="3112415"/>
    <lineage>
        <taxon>Bacteria</taxon>
        <taxon>Pseudomonadati</taxon>
        <taxon>Pseudomonadota</taxon>
        <taxon>Gammaproteobacteria</taxon>
        <taxon>Thiotrichales</taxon>
        <taxon>Thiotrichaceae</taxon>
        <taxon>Thiothrix</taxon>
    </lineage>
</organism>
<accession>A0ABU6CV92</accession>
<proteinExistence type="predicted"/>
<keyword evidence="2" id="KW-1185">Reference proteome</keyword>
<name>A0ABU6CV92_9GAMM</name>
<evidence type="ECO:0000313" key="1">
    <source>
        <dbReference type="EMBL" id="MEB4590511.1"/>
    </source>
</evidence>
<dbReference type="InterPro" id="IPR013321">
    <property type="entry name" value="Arc_rbn_hlx_hlx"/>
</dbReference>
<protein>
    <recommendedName>
        <fullName evidence="3">Arc family DNA-binding protein</fullName>
    </recommendedName>
</protein>
<dbReference type="EMBL" id="JAYMYJ010000046">
    <property type="protein sequence ID" value="MEB4590511.1"/>
    <property type="molecule type" value="Genomic_DNA"/>
</dbReference>
<dbReference type="Proteomes" id="UP001308005">
    <property type="component" value="Unassembled WGS sequence"/>
</dbReference>
<dbReference type="InterPro" id="IPR010985">
    <property type="entry name" value="Ribbon_hlx_hlx"/>
</dbReference>
<dbReference type="Gene3D" id="1.10.1220.10">
    <property type="entry name" value="Met repressor-like"/>
    <property type="match status" value="1"/>
</dbReference>
<gene>
    <name evidence="1" type="ORF">VSS37_05930</name>
</gene>